<dbReference type="Ensembl" id="ENSSFOT00015069987.1">
    <property type="protein sequence ID" value="ENSSFOP00015064579.1"/>
    <property type="gene ID" value="ENSSFOG00015014043.2"/>
</dbReference>
<dbReference type="GO" id="GO:0051301">
    <property type="term" value="P:cell division"/>
    <property type="evidence" value="ECO:0007669"/>
    <property type="project" value="UniProtKB-KW"/>
</dbReference>
<evidence type="ECO:0000313" key="11">
    <source>
        <dbReference type="Proteomes" id="UP000694397"/>
    </source>
</evidence>
<dbReference type="Proteomes" id="UP000694397">
    <property type="component" value="Chromosome 21"/>
</dbReference>
<dbReference type="InterPro" id="IPR030379">
    <property type="entry name" value="G_SEPTIN_dom"/>
</dbReference>
<dbReference type="AlphaFoldDB" id="A0A8C9VSL4"/>
<name>A0A8C9VSL4_SCLFO</name>
<evidence type="ECO:0000256" key="4">
    <source>
        <dbReference type="ARBA" id="ARBA00022741"/>
    </source>
</evidence>
<feature type="region of interest" description="Disordered" evidence="8">
    <location>
        <begin position="312"/>
        <end position="358"/>
    </location>
</feature>
<dbReference type="SUPFAM" id="SSF52540">
    <property type="entry name" value="P-loop containing nucleoside triphosphate hydrolases"/>
    <property type="match status" value="1"/>
</dbReference>
<protein>
    <submittedName>
        <fullName evidence="10">Septin 5a</fullName>
    </submittedName>
</protein>
<organism evidence="10 11">
    <name type="scientific">Scleropages formosus</name>
    <name type="common">Asian bonytongue</name>
    <name type="synonym">Osteoglossum formosum</name>
    <dbReference type="NCBI Taxonomy" id="113540"/>
    <lineage>
        <taxon>Eukaryota</taxon>
        <taxon>Metazoa</taxon>
        <taxon>Chordata</taxon>
        <taxon>Craniata</taxon>
        <taxon>Vertebrata</taxon>
        <taxon>Euteleostomi</taxon>
        <taxon>Actinopterygii</taxon>
        <taxon>Neopterygii</taxon>
        <taxon>Teleostei</taxon>
        <taxon>Osteoglossocephala</taxon>
        <taxon>Osteoglossomorpha</taxon>
        <taxon>Osteoglossiformes</taxon>
        <taxon>Osteoglossidae</taxon>
        <taxon>Scleropages</taxon>
    </lineage>
</organism>
<evidence type="ECO:0000256" key="3">
    <source>
        <dbReference type="ARBA" id="ARBA00022618"/>
    </source>
</evidence>
<evidence type="ECO:0000256" key="7">
    <source>
        <dbReference type="RuleBase" id="RU004560"/>
    </source>
</evidence>
<evidence type="ECO:0000256" key="5">
    <source>
        <dbReference type="ARBA" id="ARBA00023134"/>
    </source>
</evidence>
<dbReference type="PROSITE" id="PS51719">
    <property type="entry name" value="G_SEPTIN"/>
    <property type="match status" value="1"/>
</dbReference>
<feature type="compositionally biased region" description="Basic and acidic residues" evidence="8">
    <location>
        <begin position="347"/>
        <end position="358"/>
    </location>
</feature>
<dbReference type="Pfam" id="PF00735">
    <property type="entry name" value="Septin"/>
    <property type="match status" value="1"/>
</dbReference>
<sequence length="358" mass="40216">MTAAAGSRQKGPFRGSQWHHCVRAPSHGPVCVSTGARARSGLGSPSEKQYVGFATLPNQVHRKSVKKGFDFTLMVAGESGLGKSTLVNSLFLTDLYKDRKLLNAEERINQTVEIIKHTVDIEEKGVKLKLTIVDTPGFGDAVNNNECWKPITDYIDQQFEQYFRDESGLNRKNIQDNRVHCCLYFIPPFGHGLRPVDVEFMKALHEKVNVVPLIAKADCLMPVEVKKLKDRIREEIDKFGIKVYQFPDCDSDEDDEFKQQDKELKESTPFAVIGSNTVVEAKGQRVRGRLYPWGIVEVPLRLCKAAQHADPNTYARPEGLHTADDQQTNPGESHGQPHPHFAPANPRCRDGEADQDER</sequence>
<evidence type="ECO:0000256" key="2">
    <source>
        <dbReference type="ARBA" id="ARBA00022490"/>
    </source>
</evidence>
<keyword evidence="5 7" id="KW-0342">GTP-binding</keyword>
<reference evidence="10" key="2">
    <citation type="submission" date="2025-08" db="UniProtKB">
        <authorList>
            <consortium name="Ensembl"/>
        </authorList>
    </citation>
    <scope>IDENTIFICATION</scope>
</reference>
<keyword evidence="2" id="KW-0963">Cytoplasm</keyword>
<dbReference type="GO" id="GO:0005737">
    <property type="term" value="C:cytoplasm"/>
    <property type="evidence" value="ECO:0007669"/>
    <property type="project" value="UniProtKB-SubCell"/>
</dbReference>
<keyword evidence="4 7" id="KW-0547">Nucleotide-binding</keyword>
<feature type="domain" description="Septin-type G" evidence="9">
    <location>
        <begin position="67"/>
        <end position="298"/>
    </location>
</feature>
<dbReference type="CDD" id="cd01850">
    <property type="entry name" value="CDC_Septin"/>
    <property type="match status" value="1"/>
</dbReference>
<dbReference type="GO" id="GO:0005525">
    <property type="term" value="F:GTP binding"/>
    <property type="evidence" value="ECO:0007669"/>
    <property type="project" value="UniProtKB-KW"/>
</dbReference>
<keyword evidence="3" id="KW-0132">Cell division</keyword>
<dbReference type="InterPro" id="IPR016491">
    <property type="entry name" value="Septin"/>
</dbReference>
<keyword evidence="11" id="KW-1185">Reference proteome</keyword>
<accession>A0A8C9VSL4</accession>
<evidence type="ECO:0000256" key="8">
    <source>
        <dbReference type="SAM" id="MobiDB-lite"/>
    </source>
</evidence>
<evidence type="ECO:0000256" key="1">
    <source>
        <dbReference type="ARBA" id="ARBA00004496"/>
    </source>
</evidence>
<dbReference type="InterPro" id="IPR027417">
    <property type="entry name" value="P-loop_NTPase"/>
</dbReference>
<keyword evidence="6" id="KW-0131">Cell cycle</keyword>
<reference evidence="10 11" key="1">
    <citation type="submission" date="2019-04" db="EMBL/GenBank/DDBJ databases">
        <authorList>
            <consortium name="Wellcome Sanger Institute Data Sharing"/>
        </authorList>
    </citation>
    <scope>NUCLEOTIDE SEQUENCE [LARGE SCALE GENOMIC DNA]</scope>
</reference>
<reference evidence="10" key="3">
    <citation type="submission" date="2025-09" db="UniProtKB">
        <authorList>
            <consortium name="Ensembl"/>
        </authorList>
    </citation>
    <scope>IDENTIFICATION</scope>
</reference>
<comment type="similarity">
    <text evidence="7">Belongs to the TRAFAC class TrmE-Era-EngA-EngB-Septin-like GTPase superfamily. Septin GTPase family.</text>
</comment>
<dbReference type="PANTHER" id="PTHR18884">
    <property type="entry name" value="SEPTIN"/>
    <property type="match status" value="1"/>
</dbReference>
<dbReference type="Gene3D" id="3.40.50.300">
    <property type="entry name" value="P-loop containing nucleotide triphosphate hydrolases"/>
    <property type="match status" value="1"/>
</dbReference>
<dbReference type="GeneTree" id="ENSGT00940000159913"/>
<dbReference type="FunFam" id="3.40.50.300:FF:000064">
    <property type="entry name" value="Septin 4"/>
    <property type="match status" value="1"/>
</dbReference>
<evidence type="ECO:0000313" key="10">
    <source>
        <dbReference type="Ensembl" id="ENSSFOP00015064579.1"/>
    </source>
</evidence>
<proteinExistence type="inferred from homology"/>
<evidence type="ECO:0000259" key="9">
    <source>
        <dbReference type="PROSITE" id="PS51719"/>
    </source>
</evidence>
<evidence type="ECO:0000256" key="6">
    <source>
        <dbReference type="ARBA" id="ARBA00023306"/>
    </source>
</evidence>
<comment type="subcellular location">
    <subcellularLocation>
        <location evidence="1">Cytoplasm</location>
    </subcellularLocation>
</comment>
<gene>
    <name evidence="10" type="primary">SEPTIN5</name>
    <name evidence="10" type="synonym">septin5a</name>
</gene>